<feature type="signal peptide" evidence="1">
    <location>
        <begin position="1"/>
        <end position="26"/>
    </location>
</feature>
<dbReference type="InterPro" id="IPR008928">
    <property type="entry name" value="6-hairpin_glycosidase_sf"/>
</dbReference>
<dbReference type="GeneID" id="36572381"/>
<name>A0A2T3AYI5_AMORE</name>
<evidence type="ECO:0000313" key="5">
    <source>
        <dbReference type="Proteomes" id="UP000241818"/>
    </source>
</evidence>
<proteinExistence type="predicted"/>
<gene>
    <name evidence="4" type="ORF">M430DRAFT_20443</name>
</gene>
<dbReference type="Gene3D" id="2.60.120.260">
    <property type="entry name" value="Galactose-binding domain-like"/>
    <property type="match status" value="1"/>
</dbReference>
<sequence length="751" mass="81134">MWPRALPLSPPFLLPLFFNAIDLTAAAPAPQDSPAYQWQSQLGSIQEDWQKYVRAPSSTTILPVSFVSNETLGYYTQGNVTNPNGLLTPGGEPTILTRQPATSGSAAPDVTPVIVVDFGQNIAGYLSIRFAGASNSTPGLPGIRLAFSESIQYGYLTNFSDFSRSDNASSISGDTITPGSDQIAVQPEPYTWTDTHGCEYGTQVCADGIHGFRYLKIYLDALPADAPHTTSYGQVAIDSLSVNYTAFLGTPDTFTGWFESSDEQLNQWYYDAVYTTDLCTDILDANSTDPRNAASPGVLGKLVLLDGAKRDRLPYSGDLAVAARTSYLTRDVPQAARNVLADLADHQRADGWIPPASINNYSLALLDYPLWWVANSYDLLMYTGDTGFFDTYYQTMVNTLDNFYPSVTSPATQLITKGFGVSGSYGDYAFLPRTGAVTYFNALYVLALNNAAFIATYLGHASDASRWTARAQNVSSAINALLFDPSAGAFYDGSCGSSPCATHAQDGNSLAILSGVANSTRAHSILSYMDTSMSLPYGHAFYDNDLLGSSFSQRVYAFTSYFEISARFHAHLSLSALTELRLLHSWMSSHDPGITLWEAIGPSGLPYEGAFTSLAHAWSTGIVPLCSTYILGLVPTSPGFLSFLLSPQPADLAWARGRVPTPNGNISVTWNRSAELGFFYLWFEAPTNSKAEVNVPVENASADVYVDGRIAWRGGEQLGFDASYRDEEGEGYVSLQIEGGTHTVTVGFSGS</sequence>
<dbReference type="Pfam" id="PF17390">
    <property type="entry name" value="Bac_rhamnosid_C"/>
    <property type="match status" value="1"/>
</dbReference>
<dbReference type="InterPro" id="IPR035398">
    <property type="entry name" value="Bac_rhamnosid_C"/>
</dbReference>
<keyword evidence="1" id="KW-0732">Signal</keyword>
<dbReference type="EMBL" id="KZ679013">
    <property type="protein sequence ID" value="PSS15136.1"/>
    <property type="molecule type" value="Genomic_DNA"/>
</dbReference>
<dbReference type="PANTHER" id="PTHR34987">
    <property type="entry name" value="C, PUTATIVE (AFU_ORTHOLOGUE AFUA_3G02880)-RELATED"/>
    <property type="match status" value="1"/>
</dbReference>
<evidence type="ECO:0000259" key="2">
    <source>
        <dbReference type="Pfam" id="PF17389"/>
    </source>
</evidence>
<dbReference type="GO" id="GO:0016787">
    <property type="term" value="F:hydrolase activity"/>
    <property type="evidence" value="ECO:0007669"/>
    <property type="project" value="UniProtKB-KW"/>
</dbReference>
<keyword evidence="5" id="KW-1185">Reference proteome</keyword>
<dbReference type="Gene3D" id="2.60.420.10">
    <property type="entry name" value="Maltose phosphorylase, domain 3"/>
    <property type="match status" value="1"/>
</dbReference>
<accession>A0A2T3AYI5</accession>
<feature type="chain" id="PRO_5015574032" evidence="1">
    <location>
        <begin position="27"/>
        <end position="751"/>
    </location>
</feature>
<organism evidence="4 5">
    <name type="scientific">Amorphotheca resinae ATCC 22711</name>
    <dbReference type="NCBI Taxonomy" id="857342"/>
    <lineage>
        <taxon>Eukaryota</taxon>
        <taxon>Fungi</taxon>
        <taxon>Dikarya</taxon>
        <taxon>Ascomycota</taxon>
        <taxon>Pezizomycotina</taxon>
        <taxon>Leotiomycetes</taxon>
        <taxon>Helotiales</taxon>
        <taxon>Amorphothecaceae</taxon>
        <taxon>Amorphotheca</taxon>
    </lineage>
</organism>
<dbReference type="Gene3D" id="1.50.10.10">
    <property type="match status" value="1"/>
</dbReference>
<dbReference type="OrthoDB" id="10036721at2759"/>
<protein>
    <submittedName>
        <fullName evidence="4">Glycoside hydrolase family 78 protein</fullName>
    </submittedName>
</protein>
<dbReference type="Proteomes" id="UP000241818">
    <property type="component" value="Unassembled WGS sequence"/>
</dbReference>
<dbReference type="SUPFAM" id="SSF48208">
    <property type="entry name" value="Six-hairpin glycosidases"/>
    <property type="match status" value="1"/>
</dbReference>
<dbReference type="InParanoid" id="A0A2T3AYI5"/>
<evidence type="ECO:0000259" key="3">
    <source>
        <dbReference type="Pfam" id="PF17390"/>
    </source>
</evidence>
<reference evidence="4 5" key="1">
    <citation type="journal article" date="2018" name="New Phytol.">
        <title>Comparative genomics and transcriptomics depict ericoid mycorrhizal fungi as versatile saprotrophs and plant mutualists.</title>
        <authorList>
            <person name="Martino E."/>
            <person name="Morin E."/>
            <person name="Grelet G.A."/>
            <person name="Kuo A."/>
            <person name="Kohler A."/>
            <person name="Daghino S."/>
            <person name="Barry K.W."/>
            <person name="Cichocki N."/>
            <person name="Clum A."/>
            <person name="Dockter R.B."/>
            <person name="Hainaut M."/>
            <person name="Kuo R.C."/>
            <person name="LaButti K."/>
            <person name="Lindahl B.D."/>
            <person name="Lindquist E.A."/>
            <person name="Lipzen A."/>
            <person name="Khouja H.R."/>
            <person name="Magnuson J."/>
            <person name="Murat C."/>
            <person name="Ohm R.A."/>
            <person name="Singer S.W."/>
            <person name="Spatafora J.W."/>
            <person name="Wang M."/>
            <person name="Veneault-Fourrey C."/>
            <person name="Henrissat B."/>
            <person name="Grigoriev I.V."/>
            <person name="Martin F.M."/>
            <person name="Perotto S."/>
        </authorList>
    </citation>
    <scope>NUCLEOTIDE SEQUENCE [LARGE SCALE GENOMIC DNA]</scope>
    <source>
        <strain evidence="4 5">ATCC 22711</strain>
    </source>
</reference>
<dbReference type="GO" id="GO:0005975">
    <property type="term" value="P:carbohydrate metabolic process"/>
    <property type="evidence" value="ECO:0007669"/>
    <property type="project" value="InterPro"/>
</dbReference>
<dbReference type="RefSeq" id="XP_024719735.1">
    <property type="nucleotide sequence ID" value="XM_024864300.1"/>
</dbReference>
<dbReference type="Pfam" id="PF17389">
    <property type="entry name" value="Bac_rhamnosid6H"/>
    <property type="match status" value="1"/>
</dbReference>
<feature type="domain" description="Alpha-L-rhamnosidase C-terminal" evidence="3">
    <location>
        <begin position="632"/>
        <end position="701"/>
    </location>
</feature>
<dbReference type="AlphaFoldDB" id="A0A2T3AYI5"/>
<dbReference type="STRING" id="857342.A0A2T3AYI5"/>
<dbReference type="PANTHER" id="PTHR34987:SF5">
    <property type="entry name" value="ALPHA-RHAMNOSIDASE"/>
    <property type="match status" value="1"/>
</dbReference>
<dbReference type="InterPro" id="IPR035396">
    <property type="entry name" value="Bac_rhamnosid6H"/>
</dbReference>
<dbReference type="InterPro" id="IPR012341">
    <property type="entry name" value="6hp_glycosidase-like_sf"/>
</dbReference>
<evidence type="ECO:0000313" key="4">
    <source>
        <dbReference type="EMBL" id="PSS15136.1"/>
    </source>
</evidence>
<evidence type="ECO:0000256" key="1">
    <source>
        <dbReference type="SAM" id="SignalP"/>
    </source>
</evidence>
<feature type="domain" description="Alpha-L-rhamnosidase six-hairpin glycosidase" evidence="2">
    <location>
        <begin position="305"/>
        <end position="518"/>
    </location>
</feature>
<keyword evidence="4" id="KW-0378">Hydrolase</keyword>